<dbReference type="PATRIC" id="fig|1116472.3.peg.2871"/>
<proteinExistence type="predicted"/>
<keyword evidence="1" id="KW-0812">Transmembrane</keyword>
<evidence type="ECO:0000313" key="2">
    <source>
        <dbReference type="EMBL" id="ESS71386.1"/>
    </source>
</evidence>
<evidence type="ECO:0008006" key="4">
    <source>
        <dbReference type="Google" id="ProtNLM"/>
    </source>
</evidence>
<protein>
    <recommendedName>
        <fullName evidence="4">DUF3014 domain-containing protein</fullName>
    </recommendedName>
</protein>
<organism evidence="2 3">
    <name type="scientific">Methyloglobulus morosus KoM1</name>
    <dbReference type="NCBI Taxonomy" id="1116472"/>
    <lineage>
        <taxon>Bacteria</taxon>
        <taxon>Pseudomonadati</taxon>
        <taxon>Pseudomonadota</taxon>
        <taxon>Gammaproteobacteria</taxon>
        <taxon>Methylococcales</taxon>
        <taxon>Methylococcaceae</taxon>
        <taxon>Methyloglobulus</taxon>
    </lineage>
</organism>
<dbReference type="STRING" id="1116472.MGMO_105c00380"/>
<dbReference type="RefSeq" id="WP_023495557.1">
    <property type="nucleotide sequence ID" value="NZ_AYLO01000100.1"/>
</dbReference>
<gene>
    <name evidence="2" type="ORF">MGMO_105c00380</name>
</gene>
<dbReference type="Proteomes" id="UP000017842">
    <property type="component" value="Unassembled WGS sequence"/>
</dbReference>
<accession>V5DVF5</accession>
<comment type="caution">
    <text evidence="2">The sequence shown here is derived from an EMBL/GenBank/DDBJ whole genome shotgun (WGS) entry which is preliminary data.</text>
</comment>
<dbReference type="eggNOG" id="COG1711">
    <property type="taxonomic scope" value="Bacteria"/>
</dbReference>
<keyword evidence="1" id="KW-1133">Transmembrane helix</keyword>
<keyword evidence="1" id="KW-0472">Membrane</keyword>
<sequence length="303" mass="34225">MGRYDQNRNKKSNNTAFIIAILVSLLTGISGTYYILTNFELPKEAETTDLGIEPTNKTTISKAFPDEQKAVNLSEPLPPAKPEILVRNNDKIPAQQDGLPDLLGSDNYVRQTLASLFPGLAQWLNTDRLIRRYVEIINDFAQGTRIVKHVSFLRFDEYFTVAQDENGLYIAPKSFARYNNLAQTIHAIDVKAAVAVYQKLRPLMLQVFAEFNYPDDITLENIVNKAAGEIIATPVLDGNITLVRPSVFYKFADPKLEALNPVQKQMLRMGAENTRLIQNKCREFLVELARSDVKAIDYQETPQ</sequence>
<feature type="transmembrane region" description="Helical" evidence="1">
    <location>
        <begin position="16"/>
        <end position="36"/>
    </location>
</feature>
<dbReference type="OrthoDB" id="5502479at2"/>
<dbReference type="AlphaFoldDB" id="V5DVF5"/>
<evidence type="ECO:0000313" key="3">
    <source>
        <dbReference type="Proteomes" id="UP000017842"/>
    </source>
</evidence>
<dbReference type="InterPro" id="IPR021382">
    <property type="entry name" value="DUF3014"/>
</dbReference>
<dbReference type="EMBL" id="AYLO01000100">
    <property type="protein sequence ID" value="ESS71386.1"/>
    <property type="molecule type" value="Genomic_DNA"/>
</dbReference>
<keyword evidence="3" id="KW-1185">Reference proteome</keyword>
<evidence type="ECO:0000256" key="1">
    <source>
        <dbReference type="SAM" id="Phobius"/>
    </source>
</evidence>
<name>V5DVF5_9GAMM</name>
<reference evidence="2 3" key="1">
    <citation type="journal article" date="2013" name="Genome Announc.">
        <title>Draft Genome Sequence of the Methanotrophic Gammaproteobacterium Methyloglobulus morosus DSM 22980 Strain KoM1.</title>
        <authorList>
            <person name="Poehlein A."/>
            <person name="Deutzmann J.S."/>
            <person name="Daniel R."/>
            <person name="Simeonova D.D."/>
        </authorList>
    </citation>
    <scope>NUCLEOTIDE SEQUENCE [LARGE SCALE GENOMIC DNA]</scope>
    <source>
        <strain evidence="2 3">KoM1</strain>
    </source>
</reference>
<dbReference type="Pfam" id="PF11219">
    <property type="entry name" value="DUF3014"/>
    <property type="match status" value="1"/>
</dbReference>